<proteinExistence type="predicted"/>
<feature type="transmembrane region" description="Helical" evidence="1">
    <location>
        <begin position="67"/>
        <end position="89"/>
    </location>
</feature>
<dbReference type="EMBL" id="FQZB01000004">
    <property type="protein sequence ID" value="SHI61844.1"/>
    <property type="molecule type" value="Genomic_DNA"/>
</dbReference>
<reference evidence="2 3" key="1">
    <citation type="submission" date="2016-11" db="EMBL/GenBank/DDBJ databases">
        <authorList>
            <person name="Jaros S."/>
            <person name="Januszkiewicz K."/>
            <person name="Wedrychowicz H."/>
        </authorList>
    </citation>
    <scope>NUCLEOTIDE SEQUENCE [LARGE SCALE GENOMIC DNA]</scope>
    <source>
        <strain evidence="2 3">DSM 21758</strain>
    </source>
</reference>
<evidence type="ECO:0000313" key="3">
    <source>
        <dbReference type="Proteomes" id="UP000184310"/>
    </source>
</evidence>
<dbReference type="Proteomes" id="UP000184310">
    <property type="component" value="Unassembled WGS sequence"/>
</dbReference>
<feature type="transmembrane region" description="Helical" evidence="1">
    <location>
        <begin position="37"/>
        <end position="61"/>
    </location>
</feature>
<protein>
    <submittedName>
        <fullName evidence="2">Uncharacterized protein</fullName>
    </submittedName>
</protein>
<name>A0A1M6CM41_9CLOT</name>
<keyword evidence="3" id="KW-1185">Reference proteome</keyword>
<keyword evidence="1" id="KW-0472">Membrane</keyword>
<evidence type="ECO:0000256" key="1">
    <source>
        <dbReference type="SAM" id="Phobius"/>
    </source>
</evidence>
<evidence type="ECO:0000313" key="2">
    <source>
        <dbReference type="EMBL" id="SHI61844.1"/>
    </source>
</evidence>
<dbReference type="AlphaFoldDB" id="A0A1M6CM41"/>
<sequence length="107" mass="12307">MTDKELDNLLFELGNYETVEPVNLVQKTTEKIQNKNLIYLIILAMFLNLTGLFSLIILIYIKYSFTGIIAVYITFSFLQSLTIIPIIALKDNLKNLNKINLNTILNH</sequence>
<accession>A0A1M6CM41</accession>
<dbReference type="STRING" id="1121302.SAMN02745163_00496"/>
<organism evidence="2 3">
    <name type="scientific">Clostridium cavendishii DSM 21758</name>
    <dbReference type="NCBI Taxonomy" id="1121302"/>
    <lineage>
        <taxon>Bacteria</taxon>
        <taxon>Bacillati</taxon>
        <taxon>Bacillota</taxon>
        <taxon>Clostridia</taxon>
        <taxon>Eubacteriales</taxon>
        <taxon>Clostridiaceae</taxon>
        <taxon>Clostridium</taxon>
    </lineage>
</organism>
<keyword evidence="1" id="KW-1133">Transmembrane helix</keyword>
<keyword evidence="1" id="KW-0812">Transmembrane</keyword>
<dbReference type="RefSeq" id="WP_072984958.1">
    <property type="nucleotide sequence ID" value="NZ_FQZB01000004.1"/>
</dbReference>
<gene>
    <name evidence="2" type="ORF">SAMN02745163_00496</name>
</gene>